<proteinExistence type="predicted"/>
<evidence type="ECO:0000256" key="1">
    <source>
        <dbReference type="SAM" id="Phobius"/>
    </source>
</evidence>
<keyword evidence="1" id="KW-0472">Membrane</keyword>
<feature type="transmembrane region" description="Helical" evidence="1">
    <location>
        <begin position="153"/>
        <end position="170"/>
    </location>
</feature>
<keyword evidence="1" id="KW-0812">Transmembrane</keyword>
<feature type="transmembrane region" description="Helical" evidence="1">
    <location>
        <begin position="182"/>
        <end position="200"/>
    </location>
</feature>
<organism evidence="2">
    <name type="scientific">Salinimicrobium catena</name>
    <dbReference type="NCBI Taxonomy" id="390640"/>
    <lineage>
        <taxon>Bacteria</taxon>
        <taxon>Pseudomonadati</taxon>
        <taxon>Bacteroidota</taxon>
        <taxon>Flavobacteriia</taxon>
        <taxon>Flavobacteriales</taxon>
        <taxon>Flavobacteriaceae</taxon>
        <taxon>Salinimicrobium</taxon>
    </lineage>
</organism>
<feature type="transmembrane region" description="Helical" evidence="1">
    <location>
        <begin position="130"/>
        <end position="147"/>
    </location>
</feature>
<reference evidence="2" key="1">
    <citation type="journal article" date="2020" name="mSystems">
        <title>Genome- and Community-Level Interaction Insights into Carbon Utilization and Element Cycling Functions of Hydrothermarchaeota in Hydrothermal Sediment.</title>
        <authorList>
            <person name="Zhou Z."/>
            <person name="Liu Y."/>
            <person name="Xu W."/>
            <person name="Pan J."/>
            <person name="Luo Z.H."/>
            <person name="Li M."/>
        </authorList>
    </citation>
    <scope>NUCLEOTIDE SEQUENCE [LARGE SCALE GENOMIC DNA]</scope>
    <source>
        <strain evidence="2">SpSt-1235</strain>
    </source>
</reference>
<dbReference type="Proteomes" id="UP000885753">
    <property type="component" value="Unassembled WGS sequence"/>
</dbReference>
<comment type="caution">
    <text evidence="2">The sequence shown here is derived from an EMBL/GenBank/DDBJ whole genome shotgun (WGS) entry which is preliminary data.</text>
</comment>
<keyword evidence="1" id="KW-1133">Transmembrane helix</keyword>
<name>A0A7C2M1A6_9FLAO</name>
<dbReference type="AlphaFoldDB" id="A0A7C2M1A6"/>
<feature type="transmembrane region" description="Helical" evidence="1">
    <location>
        <begin position="105"/>
        <end position="123"/>
    </location>
</feature>
<accession>A0A7C2M1A6</accession>
<feature type="transmembrane region" description="Helical" evidence="1">
    <location>
        <begin position="40"/>
        <end position="60"/>
    </location>
</feature>
<evidence type="ECO:0008006" key="3">
    <source>
        <dbReference type="Google" id="ProtNLM"/>
    </source>
</evidence>
<sequence length="201" mass="22821">MNFLLKSVSYLFHPVWMPFAGTLLYFLISPRFFPFPVVKAKILAIAILSVFIPIVFYLMLKTLGKTTSHFLSDVKERKWPLLLNAFLDLLILKFILDTFDYPELYYFFLGIFLSTTSALLLVLLKIKVSLHMIGLGGITAFLVLLSFHFNLNLIYTISFLIAMTGLTATSRLHFRAHTMTELVLGLLLGIVPQAAVALVWL</sequence>
<dbReference type="EMBL" id="DSEE01000519">
    <property type="protein sequence ID" value="HER40986.1"/>
    <property type="molecule type" value="Genomic_DNA"/>
</dbReference>
<gene>
    <name evidence="2" type="ORF">ENO10_07180</name>
</gene>
<feature type="transmembrane region" description="Helical" evidence="1">
    <location>
        <begin position="7"/>
        <end position="28"/>
    </location>
</feature>
<protein>
    <recommendedName>
        <fullName evidence="3">PAP2 superfamily protein</fullName>
    </recommendedName>
</protein>
<evidence type="ECO:0000313" key="2">
    <source>
        <dbReference type="EMBL" id="HER40986.1"/>
    </source>
</evidence>